<reference evidence="3 4" key="1">
    <citation type="submission" date="2019-02" db="EMBL/GenBank/DDBJ databases">
        <title>Deep-cultivation of Planctomycetes and their phenomic and genomic characterization uncovers novel biology.</title>
        <authorList>
            <person name="Wiegand S."/>
            <person name="Jogler M."/>
            <person name="Boedeker C."/>
            <person name="Pinto D."/>
            <person name="Vollmers J."/>
            <person name="Rivas-Marin E."/>
            <person name="Kohn T."/>
            <person name="Peeters S.H."/>
            <person name="Heuer A."/>
            <person name="Rast P."/>
            <person name="Oberbeckmann S."/>
            <person name="Bunk B."/>
            <person name="Jeske O."/>
            <person name="Meyerdierks A."/>
            <person name="Storesund J.E."/>
            <person name="Kallscheuer N."/>
            <person name="Luecker S."/>
            <person name="Lage O.M."/>
            <person name="Pohl T."/>
            <person name="Merkel B.J."/>
            <person name="Hornburger P."/>
            <person name="Mueller R.-W."/>
            <person name="Bruemmer F."/>
            <person name="Labrenz M."/>
            <person name="Spormann A.M."/>
            <person name="Op Den Camp H."/>
            <person name="Overmann J."/>
            <person name="Amann R."/>
            <person name="Jetten M.S.M."/>
            <person name="Mascher T."/>
            <person name="Medema M.H."/>
            <person name="Devos D.P."/>
            <person name="Kaster A.-K."/>
            <person name="Ovreas L."/>
            <person name="Rohde M."/>
            <person name="Galperin M.Y."/>
            <person name="Jogler C."/>
        </authorList>
    </citation>
    <scope>NUCLEOTIDE SEQUENCE [LARGE SCALE GENOMIC DNA]</scope>
    <source>
        <strain evidence="3 4">Pla52n</strain>
    </source>
</reference>
<feature type="region of interest" description="Disordered" evidence="1">
    <location>
        <begin position="361"/>
        <end position="384"/>
    </location>
</feature>
<keyword evidence="4" id="KW-1185">Reference proteome</keyword>
<feature type="region of interest" description="Disordered" evidence="1">
    <location>
        <begin position="1"/>
        <end position="23"/>
    </location>
</feature>
<feature type="compositionally biased region" description="Polar residues" evidence="1">
    <location>
        <begin position="1"/>
        <end position="15"/>
    </location>
</feature>
<feature type="transmembrane region" description="Helical" evidence="2">
    <location>
        <begin position="272"/>
        <end position="294"/>
    </location>
</feature>
<dbReference type="RefSeq" id="WP_146518300.1">
    <property type="nucleotide sequence ID" value="NZ_CP151726.1"/>
</dbReference>
<evidence type="ECO:0000313" key="4">
    <source>
        <dbReference type="Proteomes" id="UP000320176"/>
    </source>
</evidence>
<keyword evidence="2" id="KW-0472">Membrane</keyword>
<proteinExistence type="predicted"/>
<comment type="caution">
    <text evidence="3">The sequence shown here is derived from an EMBL/GenBank/DDBJ whole genome shotgun (WGS) entry which is preliminary data.</text>
</comment>
<name>A0A5C6B8C7_9BACT</name>
<evidence type="ECO:0000256" key="2">
    <source>
        <dbReference type="SAM" id="Phobius"/>
    </source>
</evidence>
<feature type="transmembrane region" description="Helical" evidence="2">
    <location>
        <begin position="171"/>
        <end position="193"/>
    </location>
</feature>
<feature type="transmembrane region" description="Helical" evidence="2">
    <location>
        <begin position="62"/>
        <end position="81"/>
    </location>
</feature>
<gene>
    <name evidence="3" type="ORF">Pla52n_08000</name>
</gene>
<feature type="transmembrane region" description="Helical" evidence="2">
    <location>
        <begin position="213"/>
        <end position="233"/>
    </location>
</feature>
<keyword evidence="2" id="KW-1133">Transmembrane helix</keyword>
<sequence length="384" mass="41829">MSDSNNNTGCENQGDSDPKDSLQMHRGYDFESGMLSRARQWHDLLPWLQLVRSLRVCASPPLLMMVALAMVLQSLAARLSIAVRLPPPVLYGGTGAERSSNADPIPVAWAKHWLESLQSESLLMMFVQVIVTLLIWIPVVLILLRQGAVLMAGRDLESLESCLRLSWTRTWMAWVIAWVPTVCVIVLLAMLVLPLAYLSSASAPWLGTWSGVVQWPIGCVIALVGIACGVLAAGHMIASPLGWAAVVSEPDPDPLDSLSRGYEYLYRRPVHLFFYAMVSWFLCGIAYLLASAVAGSATRLLQAVGEFAGVTSAMGASNEILIFFPMVVLIALGWSIVGGVYLLLRRDAGSQDIEDIWFPPAKKRTPLPRLPETAASDDRSGSGL</sequence>
<evidence type="ECO:0000256" key="1">
    <source>
        <dbReference type="SAM" id="MobiDB-lite"/>
    </source>
</evidence>
<organism evidence="3 4">
    <name type="scientific">Stieleria varia</name>
    <dbReference type="NCBI Taxonomy" id="2528005"/>
    <lineage>
        <taxon>Bacteria</taxon>
        <taxon>Pseudomonadati</taxon>
        <taxon>Planctomycetota</taxon>
        <taxon>Planctomycetia</taxon>
        <taxon>Pirellulales</taxon>
        <taxon>Pirellulaceae</taxon>
        <taxon>Stieleria</taxon>
    </lineage>
</organism>
<dbReference type="Proteomes" id="UP000320176">
    <property type="component" value="Unassembled WGS sequence"/>
</dbReference>
<feature type="transmembrane region" description="Helical" evidence="2">
    <location>
        <begin position="320"/>
        <end position="344"/>
    </location>
</feature>
<protein>
    <recommendedName>
        <fullName evidence="5">Glycerophosphoryl diester phosphodiesterase membrane domain-containing protein</fullName>
    </recommendedName>
</protein>
<dbReference type="AlphaFoldDB" id="A0A5C6B8C7"/>
<feature type="transmembrane region" description="Helical" evidence="2">
    <location>
        <begin position="122"/>
        <end position="144"/>
    </location>
</feature>
<accession>A0A5C6B8C7</accession>
<evidence type="ECO:0008006" key="5">
    <source>
        <dbReference type="Google" id="ProtNLM"/>
    </source>
</evidence>
<dbReference type="EMBL" id="SJPN01000001">
    <property type="protein sequence ID" value="TWU08218.1"/>
    <property type="molecule type" value="Genomic_DNA"/>
</dbReference>
<dbReference type="OrthoDB" id="260428at2"/>
<keyword evidence="2" id="KW-0812">Transmembrane</keyword>
<evidence type="ECO:0000313" key="3">
    <source>
        <dbReference type="EMBL" id="TWU08218.1"/>
    </source>
</evidence>